<organism evidence="6">
    <name type="scientific">Pelagomonas calceolata</name>
    <dbReference type="NCBI Taxonomy" id="35677"/>
    <lineage>
        <taxon>Eukaryota</taxon>
        <taxon>Sar</taxon>
        <taxon>Stramenopiles</taxon>
        <taxon>Ochrophyta</taxon>
        <taxon>Pelagophyceae</taxon>
        <taxon>Pelagomonadales</taxon>
        <taxon>Pelagomonadaceae</taxon>
        <taxon>Pelagomonas</taxon>
    </lineage>
</organism>
<dbReference type="PANTHER" id="PTHR43585">
    <property type="entry name" value="FUMIPYRROLE BIOSYNTHESIS PROTEIN C"/>
    <property type="match status" value="1"/>
</dbReference>
<dbReference type="EMBL" id="CAKKNE010000004">
    <property type="protein sequence ID" value="CAH0374413.1"/>
    <property type="molecule type" value="Genomic_DNA"/>
</dbReference>
<evidence type="ECO:0000256" key="1">
    <source>
        <dbReference type="ARBA" id="ARBA00022598"/>
    </source>
</evidence>
<evidence type="ECO:0000259" key="5">
    <source>
        <dbReference type="PROSITE" id="PS50975"/>
    </source>
</evidence>
<dbReference type="EMBL" id="HBIW01023602">
    <property type="protein sequence ID" value="CAE0704892.1"/>
    <property type="molecule type" value="Transcribed_RNA"/>
</dbReference>
<keyword evidence="2 4" id="KW-0547">Nucleotide-binding</keyword>
<gene>
    <name evidence="6" type="ORF">PCAL00307_LOCUS20340</name>
    <name evidence="7" type="ORF">PECAL_4P16920</name>
</gene>
<dbReference type="InterPro" id="IPR011761">
    <property type="entry name" value="ATP-grasp"/>
</dbReference>
<dbReference type="GO" id="GO:0005524">
    <property type="term" value="F:ATP binding"/>
    <property type="evidence" value="ECO:0007669"/>
    <property type="project" value="UniProtKB-UniRule"/>
</dbReference>
<dbReference type="Pfam" id="PF13535">
    <property type="entry name" value="ATP-grasp_4"/>
    <property type="match status" value="1"/>
</dbReference>
<evidence type="ECO:0000256" key="3">
    <source>
        <dbReference type="ARBA" id="ARBA00022840"/>
    </source>
</evidence>
<evidence type="ECO:0000313" key="8">
    <source>
        <dbReference type="Proteomes" id="UP000789595"/>
    </source>
</evidence>
<sequence>MGGDTTTRPRRATWDVTTPAESIAMKLERLDAASLRKVVERACLSSKTVQHAIDDALRSIDAPPAPPDDDARFKPLAKHRSTAKDGRPDCVVVVDPLSTGATLAAMAADRGFLIVRVLSQAFPDEIASCLPDGLTLNWHASLEYDAENPSKTVEALRSLDAHVLGVLVGCESGVECHDALTSALRGHPSNGPERSLARRDKHPMGECVRNAGLRAVRQELCSNWDSARVFCEALGVNDTETSAWCVLKPCKSAGTDGVYIAKSLEECQRRFSEILGTETVFGESNDNVLVQEFMKGTEYVVDHVSVEGVHKCVAIWRYDKRPCNGAQFVYYCMELYQSEDGVRESKLTEYVRGVLDALGCRHGPSHAEVMWLDSCDEPCLVEVGCRPHGGEGTFVELSAPTIGYDQLSVMLDLVERPYRVHRLPARPAHFEGGAVEVMLIAHASGVVRSIHLEKIRALKSYVGEEIKTKIGDELTPTVDFLTTPGSVMLRSQDARQLRGDIDAIHALCQEGLFEFESKARIRFKSL</sequence>
<dbReference type="AlphaFoldDB" id="A0A7S4ECK8"/>
<dbReference type="GO" id="GO:0016874">
    <property type="term" value="F:ligase activity"/>
    <property type="evidence" value="ECO:0007669"/>
    <property type="project" value="UniProtKB-KW"/>
</dbReference>
<evidence type="ECO:0000313" key="6">
    <source>
        <dbReference type="EMBL" id="CAE0704892.1"/>
    </source>
</evidence>
<reference evidence="6" key="1">
    <citation type="submission" date="2021-01" db="EMBL/GenBank/DDBJ databases">
        <authorList>
            <person name="Corre E."/>
            <person name="Pelletier E."/>
            <person name="Niang G."/>
            <person name="Scheremetjew M."/>
            <person name="Finn R."/>
            <person name="Kale V."/>
            <person name="Holt S."/>
            <person name="Cochrane G."/>
            <person name="Meng A."/>
            <person name="Brown T."/>
            <person name="Cohen L."/>
        </authorList>
    </citation>
    <scope>NUCLEOTIDE SEQUENCE</scope>
    <source>
        <strain evidence="6">CCMP1756</strain>
    </source>
</reference>
<keyword evidence="1" id="KW-0436">Ligase</keyword>
<evidence type="ECO:0000256" key="4">
    <source>
        <dbReference type="PROSITE-ProRule" id="PRU00409"/>
    </source>
</evidence>
<proteinExistence type="predicted"/>
<keyword evidence="8" id="KW-1185">Reference proteome</keyword>
<dbReference type="PANTHER" id="PTHR43585:SF2">
    <property type="entry name" value="ATP-GRASP ENZYME FSQD"/>
    <property type="match status" value="1"/>
</dbReference>
<dbReference type="SUPFAM" id="SSF56059">
    <property type="entry name" value="Glutathione synthetase ATP-binding domain-like"/>
    <property type="match status" value="1"/>
</dbReference>
<dbReference type="InterPro" id="IPR052032">
    <property type="entry name" value="ATP-dep_AA_Ligase"/>
</dbReference>
<evidence type="ECO:0000256" key="2">
    <source>
        <dbReference type="ARBA" id="ARBA00022741"/>
    </source>
</evidence>
<protein>
    <recommendedName>
        <fullName evidence="5">ATP-grasp domain-containing protein</fullName>
    </recommendedName>
</protein>
<dbReference type="GO" id="GO:0046872">
    <property type="term" value="F:metal ion binding"/>
    <property type="evidence" value="ECO:0007669"/>
    <property type="project" value="InterPro"/>
</dbReference>
<keyword evidence="3 4" id="KW-0067">ATP-binding</keyword>
<reference evidence="7" key="2">
    <citation type="submission" date="2021-11" db="EMBL/GenBank/DDBJ databases">
        <authorList>
            <consortium name="Genoscope - CEA"/>
            <person name="William W."/>
        </authorList>
    </citation>
    <scope>NUCLEOTIDE SEQUENCE</scope>
</reference>
<feature type="domain" description="ATP-grasp" evidence="5">
    <location>
        <begin position="205"/>
        <end position="415"/>
    </location>
</feature>
<dbReference type="OrthoDB" id="434648at2759"/>
<dbReference type="PROSITE" id="PS50975">
    <property type="entry name" value="ATP_GRASP"/>
    <property type="match status" value="1"/>
</dbReference>
<accession>A0A7S4ECK8</accession>
<dbReference type="Proteomes" id="UP000789595">
    <property type="component" value="Unassembled WGS sequence"/>
</dbReference>
<dbReference type="Gene3D" id="3.30.470.20">
    <property type="entry name" value="ATP-grasp fold, B domain"/>
    <property type="match status" value="1"/>
</dbReference>
<evidence type="ECO:0000313" key="7">
    <source>
        <dbReference type="EMBL" id="CAH0374413.1"/>
    </source>
</evidence>
<name>A0A7S4ECK8_9STRA</name>